<keyword evidence="2" id="KW-1185">Reference proteome</keyword>
<evidence type="ECO:0000313" key="2">
    <source>
        <dbReference type="Proteomes" id="UP000015105"/>
    </source>
</evidence>
<reference evidence="1" key="4">
    <citation type="submission" date="2019-03" db="UniProtKB">
        <authorList>
            <consortium name="EnsemblPlants"/>
        </authorList>
    </citation>
    <scope>IDENTIFICATION</scope>
</reference>
<evidence type="ECO:0000313" key="1">
    <source>
        <dbReference type="EnsemblPlants" id="AET7Gv20753400.19"/>
    </source>
</evidence>
<reference evidence="1" key="5">
    <citation type="journal article" date="2021" name="G3 (Bethesda)">
        <title>Aegilops tauschii genome assembly Aet v5.0 features greater sequence contiguity and improved annotation.</title>
        <authorList>
            <person name="Wang L."/>
            <person name="Zhu T."/>
            <person name="Rodriguez J.C."/>
            <person name="Deal K.R."/>
            <person name="Dubcovsky J."/>
            <person name="McGuire P.E."/>
            <person name="Lux T."/>
            <person name="Spannagl M."/>
            <person name="Mayer K.F.X."/>
            <person name="Baldrich P."/>
            <person name="Meyers B.C."/>
            <person name="Huo N."/>
            <person name="Gu Y.Q."/>
            <person name="Zhou H."/>
            <person name="Devos K.M."/>
            <person name="Bennetzen J.L."/>
            <person name="Unver T."/>
            <person name="Budak H."/>
            <person name="Gulick P.J."/>
            <person name="Galiba G."/>
            <person name="Kalapos B."/>
            <person name="Nelson D.R."/>
            <person name="Li P."/>
            <person name="You F.M."/>
            <person name="Luo M.C."/>
            <person name="Dvorak J."/>
        </authorList>
    </citation>
    <scope>NUCLEOTIDE SEQUENCE [LARGE SCALE GENOMIC DNA]</scope>
    <source>
        <strain evidence="1">cv. AL8/78</strain>
    </source>
</reference>
<organism evidence="1 2">
    <name type="scientific">Aegilops tauschii subsp. strangulata</name>
    <name type="common">Goatgrass</name>
    <dbReference type="NCBI Taxonomy" id="200361"/>
    <lineage>
        <taxon>Eukaryota</taxon>
        <taxon>Viridiplantae</taxon>
        <taxon>Streptophyta</taxon>
        <taxon>Embryophyta</taxon>
        <taxon>Tracheophyta</taxon>
        <taxon>Spermatophyta</taxon>
        <taxon>Magnoliopsida</taxon>
        <taxon>Liliopsida</taxon>
        <taxon>Poales</taxon>
        <taxon>Poaceae</taxon>
        <taxon>BOP clade</taxon>
        <taxon>Pooideae</taxon>
        <taxon>Triticodae</taxon>
        <taxon>Triticeae</taxon>
        <taxon>Triticinae</taxon>
        <taxon>Aegilops</taxon>
    </lineage>
</organism>
<dbReference type="Proteomes" id="UP000015105">
    <property type="component" value="Chromosome 7D"/>
</dbReference>
<proteinExistence type="predicted"/>
<reference evidence="1" key="3">
    <citation type="journal article" date="2017" name="Nature">
        <title>Genome sequence of the progenitor of the wheat D genome Aegilops tauschii.</title>
        <authorList>
            <person name="Luo M.C."/>
            <person name="Gu Y.Q."/>
            <person name="Puiu D."/>
            <person name="Wang H."/>
            <person name="Twardziok S.O."/>
            <person name="Deal K.R."/>
            <person name="Huo N."/>
            <person name="Zhu T."/>
            <person name="Wang L."/>
            <person name="Wang Y."/>
            <person name="McGuire P.E."/>
            <person name="Liu S."/>
            <person name="Long H."/>
            <person name="Ramasamy R.K."/>
            <person name="Rodriguez J.C."/>
            <person name="Van S.L."/>
            <person name="Yuan L."/>
            <person name="Wang Z."/>
            <person name="Xia Z."/>
            <person name="Xiao L."/>
            <person name="Anderson O.D."/>
            <person name="Ouyang S."/>
            <person name="Liang Y."/>
            <person name="Zimin A.V."/>
            <person name="Pertea G."/>
            <person name="Qi P."/>
            <person name="Bennetzen J.L."/>
            <person name="Dai X."/>
            <person name="Dawson M.W."/>
            <person name="Muller H.G."/>
            <person name="Kugler K."/>
            <person name="Rivarola-Duarte L."/>
            <person name="Spannagl M."/>
            <person name="Mayer K.F.X."/>
            <person name="Lu F.H."/>
            <person name="Bevan M.W."/>
            <person name="Leroy P."/>
            <person name="Li P."/>
            <person name="You F.M."/>
            <person name="Sun Q."/>
            <person name="Liu Z."/>
            <person name="Lyons E."/>
            <person name="Wicker T."/>
            <person name="Salzberg S.L."/>
            <person name="Devos K.M."/>
            <person name="Dvorak J."/>
        </authorList>
    </citation>
    <scope>NUCLEOTIDE SEQUENCE [LARGE SCALE GENOMIC DNA]</scope>
    <source>
        <strain evidence="1">cv. AL8/78</strain>
    </source>
</reference>
<dbReference type="AlphaFoldDB" id="A0A453RXI8"/>
<name>A0A453RXI8_AEGTS</name>
<reference evidence="2" key="1">
    <citation type="journal article" date="2014" name="Science">
        <title>Ancient hybridizations among the ancestral genomes of bread wheat.</title>
        <authorList>
            <consortium name="International Wheat Genome Sequencing Consortium,"/>
            <person name="Marcussen T."/>
            <person name="Sandve S.R."/>
            <person name="Heier L."/>
            <person name="Spannagl M."/>
            <person name="Pfeifer M."/>
            <person name="Jakobsen K.S."/>
            <person name="Wulff B.B."/>
            <person name="Steuernagel B."/>
            <person name="Mayer K.F."/>
            <person name="Olsen O.A."/>
        </authorList>
    </citation>
    <scope>NUCLEOTIDE SEQUENCE [LARGE SCALE GENOMIC DNA]</scope>
    <source>
        <strain evidence="2">cv. AL8/78</strain>
    </source>
</reference>
<reference evidence="2" key="2">
    <citation type="journal article" date="2017" name="Nat. Plants">
        <title>The Aegilops tauschii genome reveals multiple impacts of transposons.</title>
        <authorList>
            <person name="Zhao G."/>
            <person name="Zou C."/>
            <person name="Li K."/>
            <person name="Wang K."/>
            <person name="Li T."/>
            <person name="Gao L."/>
            <person name="Zhang X."/>
            <person name="Wang H."/>
            <person name="Yang Z."/>
            <person name="Liu X."/>
            <person name="Jiang W."/>
            <person name="Mao L."/>
            <person name="Kong X."/>
            <person name="Jiao Y."/>
            <person name="Jia J."/>
        </authorList>
    </citation>
    <scope>NUCLEOTIDE SEQUENCE [LARGE SCALE GENOMIC DNA]</scope>
    <source>
        <strain evidence="2">cv. AL8/78</strain>
    </source>
</reference>
<dbReference type="EnsemblPlants" id="AET7Gv20753400.19">
    <property type="protein sequence ID" value="AET7Gv20753400.19"/>
    <property type="gene ID" value="AET7Gv20753400"/>
</dbReference>
<sequence length="58" mass="6371">MDARFPYSPAEVAKVKLVQFGILSPDEIVIPRLPHPHRRLCFVSLRGVGTRTGLTGLG</sequence>
<protein>
    <submittedName>
        <fullName evidence="1">Uncharacterized protein</fullName>
    </submittedName>
</protein>
<dbReference type="Gramene" id="AET7Gv20753400.19">
    <property type="protein sequence ID" value="AET7Gv20753400.19"/>
    <property type="gene ID" value="AET7Gv20753400"/>
</dbReference>
<accession>A0A453RXI8</accession>